<dbReference type="PANTHER" id="PTHR36132:SF1">
    <property type="entry name" value="TRANSMEMBRANE PROTEIN 221"/>
    <property type="match status" value="1"/>
</dbReference>
<feature type="region of interest" description="Disordered" evidence="1">
    <location>
        <begin position="258"/>
        <end position="305"/>
    </location>
</feature>
<accession>A0AAV6GMP8</accession>
<feature type="compositionally biased region" description="Low complexity" evidence="1">
    <location>
        <begin position="289"/>
        <end position="305"/>
    </location>
</feature>
<keyword evidence="2" id="KW-1133">Transmembrane helix</keyword>
<dbReference type="Proteomes" id="UP000823561">
    <property type="component" value="Chromosome 9"/>
</dbReference>
<gene>
    <name evidence="3" type="ORF">AALO_G00128590</name>
</gene>
<dbReference type="InterPro" id="IPR029201">
    <property type="entry name" value="Jiraiya"/>
</dbReference>
<feature type="transmembrane region" description="Helical" evidence="2">
    <location>
        <begin position="225"/>
        <end position="247"/>
    </location>
</feature>
<dbReference type="PANTHER" id="PTHR36132">
    <property type="entry name" value="TRANSMEMBRANE PROTEIN 221"/>
    <property type="match status" value="1"/>
</dbReference>
<dbReference type="Pfam" id="PF15038">
    <property type="entry name" value="Jiraiya"/>
    <property type="match status" value="1"/>
</dbReference>
<evidence type="ECO:0000256" key="1">
    <source>
        <dbReference type="SAM" id="MobiDB-lite"/>
    </source>
</evidence>
<protein>
    <recommendedName>
        <fullName evidence="5">Transmembrane protein 221</fullName>
    </recommendedName>
</protein>
<organism evidence="3 4">
    <name type="scientific">Alosa alosa</name>
    <name type="common">allis shad</name>
    <dbReference type="NCBI Taxonomy" id="278164"/>
    <lineage>
        <taxon>Eukaryota</taxon>
        <taxon>Metazoa</taxon>
        <taxon>Chordata</taxon>
        <taxon>Craniata</taxon>
        <taxon>Vertebrata</taxon>
        <taxon>Euteleostomi</taxon>
        <taxon>Actinopterygii</taxon>
        <taxon>Neopterygii</taxon>
        <taxon>Teleostei</taxon>
        <taxon>Clupei</taxon>
        <taxon>Clupeiformes</taxon>
        <taxon>Clupeoidei</taxon>
        <taxon>Clupeidae</taxon>
        <taxon>Alosa</taxon>
    </lineage>
</organism>
<feature type="transmembrane region" description="Helical" evidence="2">
    <location>
        <begin position="195"/>
        <end position="219"/>
    </location>
</feature>
<evidence type="ECO:0008006" key="5">
    <source>
        <dbReference type="Google" id="ProtNLM"/>
    </source>
</evidence>
<proteinExistence type="predicted"/>
<dbReference type="EMBL" id="JADWDJ010000009">
    <property type="protein sequence ID" value="KAG5276165.1"/>
    <property type="molecule type" value="Genomic_DNA"/>
</dbReference>
<name>A0AAV6GMP8_9TELE</name>
<feature type="transmembrane region" description="Helical" evidence="2">
    <location>
        <begin position="137"/>
        <end position="164"/>
    </location>
</feature>
<reference evidence="3" key="1">
    <citation type="submission" date="2020-10" db="EMBL/GenBank/DDBJ databases">
        <title>Chromosome-scale genome assembly of the Allis shad, Alosa alosa.</title>
        <authorList>
            <person name="Margot Z."/>
            <person name="Christophe K."/>
            <person name="Cabau C."/>
            <person name="Louis A."/>
            <person name="Berthelot C."/>
            <person name="Parey E."/>
            <person name="Roest Crollius H."/>
            <person name="Montfort J."/>
            <person name="Robinson-Rechavi M."/>
            <person name="Bucao C."/>
            <person name="Bouchez O."/>
            <person name="Gislard M."/>
            <person name="Lluch J."/>
            <person name="Milhes M."/>
            <person name="Lampietro C."/>
            <person name="Lopez Roques C."/>
            <person name="Donnadieu C."/>
            <person name="Braasch I."/>
            <person name="Desvignes T."/>
            <person name="Postlethwait J."/>
            <person name="Bobe J."/>
            <person name="Guiguen Y."/>
        </authorList>
    </citation>
    <scope>NUCLEOTIDE SEQUENCE</scope>
    <source>
        <strain evidence="3">M-15738</strain>
        <tissue evidence="3">Blood</tissue>
    </source>
</reference>
<dbReference type="AlphaFoldDB" id="A0AAV6GMP8"/>
<evidence type="ECO:0000313" key="4">
    <source>
        <dbReference type="Proteomes" id="UP000823561"/>
    </source>
</evidence>
<keyword evidence="2" id="KW-0472">Membrane</keyword>
<keyword evidence="4" id="KW-1185">Reference proteome</keyword>
<keyword evidence="2" id="KW-0812">Transmembrane</keyword>
<comment type="caution">
    <text evidence="3">The sequence shown here is derived from an EMBL/GenBank/DDBJ whole genome shotgun (WGS) entry which is preliminary data.</text>
</comment>
<sequence length="305" mass="33426">MLSLRSDGPLHKCTFQSSFLLSLAVFYSGNLLTYEKIEGTQTLQLHIGHLRHHFEEFSAGGTNFVFRAKANCFSILRDLLHPKMTYTYSQRSLMVLALLGVLSAIMSLLSVFLIFQLQSQQTGVKESTSPIVPVEVAVVLLPVSTVLTALSLTLNLSSVVVCILHSYFTAEICRGEEDTERADWFLFDSRAVRHVAIGLFCLGVSVYLAAMSIYMLLVFENETGIASVCVLSSGVLILLIIVAHSLARAARTARQYHSEHPHAMYQNEPESSPGVYPPELGPRGQSQDPAQPVHPAAPAVLPSLP</sequence>
<evidence type="ECO:0000313" key="3">
    <source>
        <dbReference type="EMBL" id="KAG5276165.1"/>
    </source>
</evidence>
<feature type="transmembrane region" description="Helical" evidence="2">
    <location>
        <begin position="93"/>
        <end position="117"/>
    </location>
</feature>
<evidence type="ECO:0000256" key="2">
    <source>
        <dbReference type="SAM" id="Phobius"/>
    </source>
</evidence>
<dbReference type="InterPro" id="IPR053101">
    <property type="entry name" value="TM221"/>
</dbReference>